<feature type="compositionally biased region" description="Acidic residues" evidence="1">
    <location>
        <begin position="75"/>
        <end position="85"/>
    </location>
</feature>
<organism evidence="2 3">
    <name type="scientific">Aquarana catesbeiana</name>
    <name type="common">American bullfrog</name>
    <name type="synonym">Rana catesbeiana</name>
    <dbReference type="NCBI Taxonomy" id="8400"/>
    <lineage>
        <taxon>Eukaryota</taxon>
        <taxon>Metazoa</taxon>
        <taxon>Chordata</taxon>
        <taxon>Craniata</taxon>
        <taxon>Vertebrata</taxon>
        <taxon>Euteleostomi</taxon>
        <taxon>Amphibia</taxon>
        <taxon>Batrachia</taxon>
        <taxon>Anura</taxon>
        <taxon>Neobatrachia</taxon>
        <taxon>Ranoidea</taxon>
        <taxon>Ranidae</taxon>
        <taxon>Aquarana</taxon>
    </lineage>
</organism>
<sequence length="172" mass="20765">MLNLTFVFMISASDTPSSVHRLYVLRTRVMLYIHCAFVQLRPHLTFFLVYSPPLLVRHSGEEHMAETQQVSDNYTNEEEEEESPEPETSRSRRRRFKASNMSFGKMLEMVDILKRTDYDRKKAKIMAKVIKSLQKNFGVRRSKDQLRKRWWDLKLREHEQYRRIRRVLQKSK</sequence>
<reference evidence="3" key="1">
    <citation type="journal article" date="2017" name="Nat. Commun.">
        <title>The North American bullfrog draft genome provides insight into hormonal regulation of long noncoding RNA.</title>
        <authorList>
            <person name="Hammond S.A."/>
            <person name="Warren R.L."/>
            <person name="Vandervalk B.P."/>
            <person name="Kucuk E."/>
            <person name="Khan H."/>
            <person name="Gibb E.A."/>
            <person name="Pandoh P."/>
            <person name="Kirk H."/>
            <person name="Zhao Y."/>
            <person name="Jones M."/>
            <person name="Mungall A.J."/>
            <person name="Coope R."/>
            <person name="Pleasance S."/>
            <person name="Moore R.A."/>
            <person name="Holt R.A."/>
            <person name="Round J.M."/>
            <person name="Ohora S."/>
            <person name="Walle B.V."/>
            <person name="Veldhoen N."/>
            <person name="Helbing C.C."/>
            <person name="Birol I."/>
        </authorList>
    </citation>
    <scope>NUCLEOTIDE SEQUENCE [LARGE SCALE GENOMIC DNA]</scope>
</reference>
<feature type="region of interest" description="Disordered" evidence="1">
    <location>
        <begin position="65"/>
        <end position="95"/>
    </location>
</feature>
<name>A0A2G9SE23_AQUCT</name>
<dbReference type="Proteomes" id="UP000228934">
    <property type="component" value="Unassembled WGS sequence"/>
</dbReference>
<protein>
    <recommendedName>
        <fullName evidence="4">Myb/SANT-like DNA-binding domain-containing protein</fullName>
    </recommendedName>
</protein>
<evidence type="ECO:0000313" key="2">
    <source>
        <dbReference type="EMBL" id="PIO38399.1"/>
    </source>
</evidence>
<dbReference type="EMBL" id="KV925137">
    <property type="protein sequence ID" value="PIO38399.1"/>
    <property type="molecule type" value="Genomic_DNA"/>
</dbReference>
<keyword evidence="3" id="KW-1185">Reference proteome</keyword>
<evidence type="ECO:0000313" key="3">
    <source>
        <dbReference type="Proteomes" id="UP000228934"/>
    </source>
</evidence>
<dbReference type="AlphaFoldDB" id="A0A2G9SE23"/>
<accession>A0A2G9SE23</accession>
<evidence type="ECO:0008006" key="4">
    <source>
        <dbReference type="Google" id="ProtNLM"/>
    </source>
</evidence>
<proteinExistence type="predicted"/>
<evidence type="ECO:0000256" key="1">
    <source>
        <dbReference type="SAM" id="MobiDB-lite"/>
    </source>
</evidence>
<gene>
    <name evidence="2" type="ORF">AB205_0195760</name>
</gene>